<evidence type="ECO:0000259" key="1">
    <source>
        <dbReference type="PROSITE" id="PS50280"/>
    </source>
</evidence>
<dbReference type="Proteomes" id="UP000019335">
    <property type="component" value="Chromosome 4"/>
</dbReference>
<reference evidence="2 3" key="1">
    <citation type="journal article" date="2014" name="Mol. Plant">
        <title>Chromosome Scale Genome Assembly and Transcriptome Profiling of Nannochloropsis gaditana in Nitrogen Depletion.</title>
        <authorList>
            <person name="Corteggiani Carpinelli E."/>
            <person name="Telatin A."/>
            <person name="Vitulo N."/>
            <person name="Forcato C."/>
            <person name="D'Angelo M."/>
            <person name="Schiavon R."/>
            <person name="Vezzi A."/>
            <person name="Giacometti G.M."/>
            <person name="Morosinotto T."/>
            <person name="Valle G."/>
        </authorList>
    </citation>
    <scope>NUCLEOTIDE SEQUENCE [LARGE SCALE GENOMIC DNA]</scope>
    <source>
        <strain evidence="2 3">B-31</strain>
    </source>
</reference>
<dbReference type="EMBL" id="AZIL01000281">
    <property type="protein sequence ID" value="EWM28495.1"/>
    <property type="molecule type" value="Genomic_DNA"/>
</dbReference>
<dbReference type="Gene3D" id="2.170.270.10">
    <property type="entry name" value="SET domain"/>
    <property type="match status" value="1"/>
</dbReference>
<protein>
    <submittedName>
        <fullName evidence="2">SET domain protein</fullName>
    </submittedName>
</protein>
<accession>W7TN11</accession>
<dbReference type="InterPro" id="IPR046341">
    <property type="entry name" value="SET_dom_sf"/>
</dbReference>
<dbReference type="PROSITE" id="PS50280">
    <property type="entry name" value="SET"/>
    <property type="match status" value="1"/>
</dbReference>
<gene>
    <name evidence="2" type="ORF">Naga_100058g11</name>
</gene>
<dbReference type="SUPFAM" id="SSF82199">
    <property type="entry name" value="SET domain"/>
    <property type="match status" value="1"/>
</dbReference>
<evidence type="ECO:0000313" key="2">
    <source>
        <dbReference type="EMBL" id="EWM28495.1"/>
    </source>
</evidence>
<comment type="caution">
    <text evidence="2">The sequence shown here is derived from an EMBL/GenBank/DDBJ whole genome shotgun (WGS) entry which is preliminary data.</text>
</comment>
<dbReference type="InterPro" id="IPR001214">
    <property type="entry name" value="SET_dom"/>
</dbReference>
<name>W7TN11_9STRA</name>
<sequence length="258" mass="28792">MLRRSASRDFPNLNKRRDVSVCLPMARNLSLKNRATLQPFGGKGRPFMVKLRSGAYHTEKGSIQALLQEVDALVPCLAVRPSSIHGAGDGLWTSVDLPAQKPLVLYYGDLRREKAQGRYCIQVGPKLTLDAEAVHSFVCDNADATVDVENGHLRYGSMLNLGRYVNDAKGQPDMQNNLRYGRLLRFDEFDEDVAGAPKKRESRPPCVVMYSTRKIRAGEELLASYGTVYWARWGSLLAEPSNFSPDICNLSEKKKVCV</sequence>
<dbReference type="AlphaFoldDB" id="W7TN11"/>
<proteinExistence type="predicted"/>
<keyword evidence="3" id="KW-1185">Reference proteome</keyword>
<organism evidence="2 3">
    <name type="scientific">Nannochloropsis gaditana</name>
    <dbReference type="NCBI Taxonomy" id="72520"/>
    <lineage>
        <taxon>Eukaryota</taxon>
        <taxon>Sar</taxon>
        <taxon>Stramenopiles</taxon>
        <taxon>Ochrophyta</taxon>
        <taxon>Eustigmatophyceae</taxon>
        <taxon>Eustigmatales</taxon>
        <taxon>Monodopsidaceae</taxon>
        <taxon>Nannochloropsis</taxon>
    </lineage>
</organism>
<feature type="domain" description="SET" evidence="1">
    <location>
        <begin position="75"/>
        <end position="226"/>
    </location>
</feature>
<evidence type="ECO:0000313" key="3">
    <source>
        <dbReference type="Proteomes" id="UP000019335"/>
    </source>
</evidence>